<reference evidence="3 4" key="1">
    <citation type="submission" date="2016-10" db="EMBL/GenBank/DDBJ databases">
        <authorList>
            <person name="de Groot N.N."/>
        </authorList>
    </citation>
    <scope>NUCLEOTIDE SEQUENCE [LARGE SCALE GENOMIC DNA]</scope>
    <source>
        <strain evidence="3 4">DSM 19938</strain>
    </source>
</reference>
<feature type="signal peptide" evidence="1">
    <location>
        <begin position="1"/>
        <end position="19"/>
    </location>
</feature>
<dbReference type="STRING" id="408657.SAMN04487995_1949"/>
<sequence>MRFLLIVSLFAFFATTDNAFADKKNGENVAVMPVDTFPVPRVANLLFYIQRDPNTNTICYELNVNDKGQLDEENPVHPFWIRYPEGGMRKELNYVQRKFAYGIVVKKSGKDYYQLKSVAYAKTPLYLKRGTNNKYQVFMQINQKQCVLTKIFVRIDGGTFWVPNVKYIEVTGTDPSTGKTVVERITKFS</sequence>
<dbReference type="Proteomes" id="UP000199532">
    <property type="component" value="Unassembled WGS sequence"/>
</dbReference>
<name>A0A1H6T0Y0_9BACT</name>
<evidence type="ECO:0000256" key="1">
    <source>
        <dbReference type="SAM" id="SignalP"/>
    </source>
</evidence>
<keyword evidence="4" id="KW-1185">Reference proteome</keyword>
<feature type="domain" description="DUF4833" evidence="2">
    <location>
        <begin position="47"/>
        <end position="184"/>
    </location>
</feature>
<evidence type="ECO:0000313" key="3">
    <source>
        <dbReference type="EMBL" id="SEI73738.1"/>
    </source>
</evidence>
<dbReference type="AlphaFoldDB" id="A0A1H6T0Y0"/>
<keyword evidence="1" id="KW-0732">Signal</keyword>
<feature type="chain" id="PRO_5011639617" description="DUF4833 domain-containing protein" evidence="1">
    <location>
        <begin position="20"/>
        <end position="189"/>
    </location>
</feature>
<protein>
    <recommendedName>
        <fullName evidence="2">DUF4833 domain-containing protein</fullName>
    </recommendedName>
</protein>
<evidence type="ECO:0000259" key="2">
    <source>
        <dbReference type="Pfam" id="PF16117"/>
    </source>
</evidence>
<proteinExistence type="predicted"/>
<dbReference type="Pfam" id="PF16117">
    <property type="entry name" value="DUF4833"/>
    <property type="match status" value="1"/>
</dbReference>
<organism evidence="3 4">
    <name type="scientific">Dyadobacter koreensis</name>
    <dbReference type="NCBI Taxonomy" id="408657"/>
    <lineage>
        <taxon>Bacteria</taxon>
        <taxon>Pseudomonadati</taxon>
        <taxon>Bacteroidota</taxon>
        <taxon>Cytophagia</taxon>
        <taxon>Cytophagales</taxon>
        <taxon>Spirosomataceae</taxon>
        <taxon>Dyadobacter</taxon>
    </lineage>
</organism>
<dbReference type="RefSeq" id="WP_090334969.1">
    <property type="nucleotide sequence ID" value="NZ_FNXY01000003.1"/>
</dbReference>
<dbReference type="InterPro" id="IPR032269">
    <property type="entry name" value="DUF4833"/>
</dbReference>
<dbReference type="EMBL" id="FNXY01000003">
    <property type="protein sequence ID" value="SEI73738.1"/>
    <property type="molecule type" value="Genomic_DNA"/>
</dbReference>
<accession>A0A1H6T0Y0</accession>
<gene>
    <name evidence="3" type="ORF">SAMN04487995_1949</name>
</gene>
<evidence type="ECO:0000313" key="4">
    <source>
        <dbReference type="Proteomes" id="UP000199532"/>
    </source>
</evidence>
<dbReference type="OrthoDB" id="9785831at2"/>